<dbReference type="RefSeq" id="WP_136861642.1">
    <property type="nucleotide sequence ID" value="NZ_SWCJ01000001.1"/>
</dbReference>
<dbReference type="EMBL" id="SWCJ01000001">
    <property type="protein sequence ID" value="TKB58494.1"/>
    <property type="molecule type" value="Genomic_DNA"/>
</dbReference>
<evidence type="ECO:0000313" key="3">
    <source>
        <dbReference type="Proteomes" id="UP000305675"/>
    </source>
</evidence>
<feature type="transmembrane region" description="Helical" evidence="1">
    <location>
        <begin position="59"/>
        <end position="78"/>
    </location>
</feature>
<dbReference type="Proteomes" id="UP000305675">
    <property type="component" value="Unassembled WGS sequence"/>
</dbReference>
<organism evidence="2 3">
    <name type="scientific">Ferrimonas aestuarii</name>
    <dbReference type="NCBI Taxonomy" id="2569539"/>
    <lineage>
        <taxon>Bacteria</taxon>
        <taxon>Pseudomonadati</taxon>
        <taxon>Pseudomonadota</taxon>
        <taxon>Gammaproteobacteria</taxon>
        <taxon>Alteromonadales</taxon>
        <taxon>Ferrimonadaceae</taxon>
        <taxon>Ferrimonas</taxon>
    </lineage>
</organism>
<keyword evidence="1" id="KW-0812">Transmembrane</keyword>
<evidence type="ECO:0000313" key="2">
    <source>
        <dbReference type="EMBL" id="TKB58494.1"/>
    </source>
</evidence>
<proteinExistence type="predicted"/>
<accession>A0A4U1BVK2</accession>
<evidence type="ECO:0000256" key="1">
    <source>
        <dbReference type="SAM" id="Phobius"/>
    </source>
</evidence>
<sequence length="85" mass="8915">MITTALMIAAIALAIIGLLIVNQQGSFSEKHSRRALALVPLGASLACLISLYGALRGSIIFLSVLSLAGLYLCIAMPADKSQTRQ</sequence>
<keyword evidence="1" id="KW-0472">Membrane</keyword>
<feature type="transmembrane region" description="Helical" evidence="1">
    <location>
        <begin position="6"/>
        <end position="23"/>
    </location>
</feature>
<reference evidence="2 3" key="1">
    <citation type="submission" date="2019-04" db="EMBL/GenBank/DDBJ databases">
        <authorList>
            <person name="Hwang J.C."/>
        </authorList>
    </citation>
    <scope>NUCLEOTIDE SEQUENCE [LARGE SCALE GENOMIC DNA]</scope>
    <source>
        <strain evidence="2 3">IMCC35002</strain>
    </source>
</reference>
<keyword evidence="1" id="KW-1133">Transmembrane helix</keyword>
<dbReference type="AlphaFoldDB" id="A0A4U1BVK2"/>
<comment type="caution">
    <text evidence="2">The sequence shown here is derived from an EMBL/GenBank/DDBJ whole genome shotgun (WGS) entry which is preliminary data.</text>
</comment>
<feature type="transmembrane region" description="Helical" evidence="1">
    <location>
        <begin position="35"/>
        <end position="53"/>
    </location>
</feature>
<name>A0A4U1BVK2_9GAMM</name>
<keyword evidence="3" id="KW-1185">Reference proteome</keyword>
<gene>
    <name evidence="2" type="ORF">FCL42_01740</name>
</gene>
<protein>
    <submittedName>
        <fullName evidence="2">Uncharacterized protein</fullName>
    </submittedName>
</protein>